<keyword evidence="6" id="KW-1185">Reference proteome</keyword>
<evidence type="ECO:0000256" key="2">
    <source>
        <dbReference type="PROSITE-ProRule" id="PRU00284"/>
    </source>
</evidence>
<gene>
    <name evidence="5" type="ORF">HNQ38_002215</name>
</gene>
<dbReference type="GO" id="GO:0016020">
    <property type="term" value="C:membrane"/>
    <property type="evidence" value="ECO:0007669"/>
    <property type="project" value="InterPro"/>
</dbReference>
<dbReference type="InterPro" id="IPR004089">
    <property type="entry name" value="MCPsignal_dom"/>
</dbReference>
<evidence type="ECO:0000313" key="5">
    <source>
        <dbReference type="EMBL" id="MBB5144107.1"/>
    </source>
</evidence>
<dbReference type="PANTHER" id="PTHR32089:SF112">
    <property type="entry name" value="LYSOZYME-LIKE PROTEIN-RELATED"/>
    <property type="match status" value="1"/>
</dbReference>
<dbReference type="Pfam" id="PF00015">
    <property type="entry name" value="MCPsignal"/>
    <property type="match status" value="1"/>
</dbReference>
<reference evidence="5 6" key="1">
    <citation type="submission" date="2020-08" db="EMBL/GenBank/DDBJ databases">
        <title>Genomic Encyclopedia of Type Strains, Phase IV (KMG-IV): sequencing the most valuable type-strain genomes for metagenomic binning, comparative biology and taxonomic classification.</title>
        <authorList>
            <person name="Goeker M."/>
        </authorList>
    </citation>
    <scope>NUCLEOTIDE SEQUENCE [LARGE SCALE GENOMIC DNA]</scope>
    <source>
        <strain evidence="5 6">DSM 11275</strain>
    </source>
</reference>
<protein>
    <submittedName>
        <fullName evidence="5">Methyl-accepting chemotaxis protein</fullName>
    </submittedName>
</protein>
<evidence type="ECO:0000256" key="3">
    <source>
        <dbReference type="SAM" id="Coils"/>
    </source>
</evidence>
<dbReference type="Proteomes" id="UP000539075">
    <property type="component" value="Unassembled WGS sequence"/>
</dbReference>
<keyword evidence="3" id="KW-0175">Coiled coil</keyword>
<evidence type="ECO:0000259" key="4">
    <source>
        <dbReference type="PROSITE" id="PS50111"/>
    </source>
</evidence>
<feature type="coiled-coil region" evidence="3">
    <location>
        <begin position="76"/>
        <end position="132"/>
    </location>
</feature>
<dbReference type="SMART" id="SM00283">
    <property type="entry name" value="MA"/>
    <property type="match status" value="1"/>
</dbReference>
<comment type="caution">
    <text evidence="5">The sequence shown here is derived from an EMBL/GenBank/DDBJ whole genome shotgun (WGS) entry which is preliminary data.</text>
</comment>
<proteinExistence type="predicted"/>
<dbReference type="Gene3D" id="1.10.287.950">
    <property type="entry name" value="Methyl-accepting chemotaxis protein"/>
    <property type="match status" value="1"/>
</dbReference>
<dbReference type="InterPro" id="IPR024478">
    <property type="entry name" value="HlyB_4HB_MCP"/>
</dbReference>
<dbReference type="AlphaFoldDB" id="A0A7W8FHQ6"/>
<dbReference type="Pfam" id="PF12729">
    <property type="entry name" value="4HB_MCP_1"/>
    <property type="match status" value="1"/>
</dbReference>
<name>A0A7W8FHQ6_9BACT</name>
<dbReference type="SUPFAM" id="SSF58104">
    <property type="entry name" value="Methyl-accepting chemotaxis protein (MCP) signaling domain"/>
    <property type="match status" value="1"/>
</dbReference>
<accession>A0A7W8FHQ6</accession>
<feature type="domain" description="Methyl-accepting transducer" evidence="4">
    <location>
        <begin position="312"/>
        <end position="548"/>
    </location>
</feature>
<dbReference type="GO" id="GO:0007165">
    <property type="term" value="P:signal transduction"/>
    <property type="evidence" value="ECO:0007669"/>
    <property type="project" value="UniProtKB-KW"/>
</dbReference>
<sequence>MKLGVKLMLSFLSVIAILLILSGVAIKNLDAMNSRVNEIDTTWLPAVITVQSMNIQINAVRADLAAIMSQNYADEIRKYEARIQQSLQILQENRERFLALMQSLPDGISMQDKELIERIDALSTEADDIRENLVKGILNGRRGMAVSNFDGKYRPVFEKMAEAYGELLSRSVNGSQQAAGDASSIGEQARATSLILAGAGLICAVGICLLLTRSVSRQLGKDPGQLALIARRVAKGDYHMDDGGSRRGVYGDIVAMVEALKSHIERAHQESEKALEQSHMAAEALRKAETSEEDAKKKTAAMLAAAHKLEQVAQGVSAASTQLSVQIEQSDKGAIASAQRLAEAASAMNQMNATVHNVAHNAAQASAASHETREKALAGAHIVEQAVLSIGQVHEVSLRLTENMGQLNTQAQAISNIMNVISDIADQTNLLALNAAIEAARAGEAGRGFAVVADEVRKLAEKTMTSTHDVGSAIKAIQESTAKSVAAMDMAAAQVDNATGFANQSGQALGEIVTTVEGTADQVNAIAAASEQQSVASEEINRSISTVNEAVQQTAQAMNEASEAVGDLARQTRTLTSLIAEMRNEEYNQ</sequence>
<organism evidence="5 6">
    <name type="scientific">Desulfovibrio intestinalis</name>
    <dbReference type="NCBI Taxonomy" id="58621"/>
    <lineage>
        <taxon>Bacteria</taxon>
        <taxon>Pseudomonadati</taxon>
        <taxon>Thermodesulfobacteriota</taxon>
        <taxon>Desulfovibrionia</taxon>
        <taxon>Desulfovibrionales</taxon>
        <taxon>Desulfovibrionaceae</taxon>
        <taxon>Desulfovibrio</taxon>
    </lineage>
</organism>
<dbReference type="PANTHER" id="PTHR32089">
    <property type="entry name" value="METHYL-ACCEPTING CHEMOTAXIS PROTEIN MCPB"/>
    <property type="match status" value="1"/>
</dbReference>
<evidence type="ECO:0000256" key="1">
    <source>
        <dbReference type="ARBA" id="ARBA00023224"/>
    </source>
</evidence>
<dbReference type="PROSITE" id="PS50111">
    <property type="entry name" value="CHEMOTAXIS_TRANSDUC_2"/>
    <property type="match status" value="1"/>
</dbReference>
<dbReference type="RefSeq" id="WP_183720431.1">
    <property type="nucleotide sequence ID" value="NZ_JACHGO010000006.1"/>
</dbReference>
<evidence type="ECO:0000313" key="6">
    <source>
        <dbReference type="Proteomes" id="UP000539075"/>
    </source>
</evidence>
<keyword evidence="1 2" id="KW-0807">Transducer</keyword>
<dbReference type="EMBL" id="JACHGO010000006">
    <property type="protein sequence ID" value="MBB5144107.1"/>
    <property type="molecule type" value="Genomic_DNA"/>
</dbReference>